<evidence type="ECO:0000313" key="3">
    <source>
        <dbReference type="Proteomes" id="UP000322918"/>
    </source>
</evidence>
<protein>
    <recommendedName>
        <fullName evidence="4">Membrane or secreted protein</fullName>
    </recommendedName>
</protein>
<evidence type="ECO:0008006" key="4">
    <source>
        <dbReference type="Google" id="ProtNLM"/>
    </source>
</evidence>
<gene>
    <name evidence="2" type="ORF">F1649_18875</name>
</gene>
<accession>A0A5M9GUU6</accession>
<feature type="signal peptide" evidence="1">
    <location>
        <begin position="1"/>
        <end position="22"/>
    </location>
</feature>
<sequence length="82" mass="8890">MKRKVLGLVTAVMFFTGGSMYAFNPLQDKCPDKGTAKCKLVKNCPDKGTSKCKLADQKKVTLPSCCQKSQETASLKKASSKL</sequence>
<proteinExistence type="predicted"/>
<comment type="caution">
    <text evidence="2">The sequence shown here is derived from an EMBL/GenBank/DDBJ whole genome shotgun (WGS) entry which is preliminary data.</text>
</comment>
<feature type="chain" id="PRO_5024396768" description="Membrane or secreted protein" evidence="1">
    <location>
        <begin position="23"/>
        <end position="82"/>
    </location>
</feature>
<dbReference type="Proteomes" id="UP000322918">
    <property type="component" value="Unassembled WGS sequence"/>
</dbReference>
<keyword evidence="3" id="KW-1185">Reference proteome</keyword>
<dbReference type="AlphaFoldDB" id="A0A5M9GUU6"/>
<evidence type="ECO:0000256" key="1">
    <source>
        <dbReference type="SAM" id="SignalP"/>
    </source>
</evidence>
<dbReference type="RefSeq" id="WP_141815517.1">
    <property type="nucleotide sequence ID" value="NZ_VFPL01000001.1"/>
</dbReference>
<dbReference type="EMBL" id="VWNE01000037">
    <property type="protein sequence ID" value="KAA8477501.1"/>
    <property type="molecule type" value="Genomic_DNA"/>
</dbReference>
<evidence type="ECO:0000313" key="2">
    <source>
        <dbReference type="EMBL" id="KAA8477501.1"/>
    </source>
</evidence>
<organism evidence="2 3">
    <name type="scientific">Arcticibacter tournemirensis</name>
    <dbReference type="NCBI Taxonomy" id="699437"/>
    <lineage>
        <taxon>Bacteria</taxon>
        <taxon>Pseudomonadati</taxon>
        <taxon>Bacteroidota</taxon>
        <taxon>Sphingobacteriia</taxon>
        <taxon>Sphingobacteriales</taxon>
        <taxon>Sphingobacteriaceae</taxon>
        <taxon>Arcticibacter</taxon>
    </lineage>
</organism>
<reference evidence="2 3" key="1">
    <citation type="submission" date="2019-09" db="EMBL/GenBank/DDBJ databases">
        <title>Pararcticibacter amylolyticus gen. nov., sp. nov., isolated from a rottenly hemp rope, and reclassification of Pedobacter tournemirensis as Pararcticibacter tournemirensis comb. nov.</title>
        <authorList>
            <person name="Cai Y."/>
        </authorList>
    </citation>
    <scope>NUCLEOTIDE SEQUENCE [LARGE SCALE GENOMIC DNA]</scope>
    <source>
        <strain evidence="2 3">TF5-37.2-LB10</strain>
    </source>
</reference>
<keyword evidence="1" id="KW-0732">Signal</keyword>
<name>A0A5M9GUU6_9SPHI</name>